<dbReference type="Proteomes" id="UP000278907">
    <property type="component" value="Unassembled WGS sequence"/>
</dbReference>
<dbReference type="RefSeq" id="WP_120582552.1">
    <property type="nucleotide sequence ID" value="NZ_RAWI01000005.1"/>
</dbReference>
<organism evidence="1 2">
    <name type="scientific">Corallococcus praedator</name>
    <dbReference type="NCBI Taxonomy" id="2316724"/>
    <lineage>
        <taxon>Bacteria</taxon>
        <taxon>Pseudomonadati</taxon>
        <taxon>Myxococcota</taxon>
        <taxon>Myxococcia</taxon>
        <taxon>Myxococcales</taxon>
        <taxon>Cystobacterineae</taxon>
        <taxon>Myxococcaceae</taxon>
        <taxon>Corallococcus</taxon>
    </lineage>
</organism>
<proteinExistence type="predicted"/>
<keyword evidence="2" id="KW-1185">Reference proteome</keyword>
<accession>A0ABX9QT79</accession>
<name>A0ABX9QT79_9BACT</name>
<comment type="caution">
    <text evidence="1">The sequence shown here is derived from an EMBL/GenBank/DDBJ whole genome shotgun (WGS) entry which is preliminary data.</text>
</comment>
<sequence length="176" mass="18851">MSNAAFSRIVSAQAALGAQYLKAGRYRLEVQSIRTKDGFKGLSAIAELKVVSAERTQPANEPSRIGMVASYVENLSDAKKNGGGRFKAFVMALAGAEEEELSLEQLAKFTGEKQAGTFLLIDCEVFPKTLPEKDGKPGKVIEGYRWSTVSPTDDELAAIEAKRAEAKLPALAVALA</sequence>
<evidence type="ECO:0008006" key="3">
    <source>
        <dbReference type="Google" id="ProtNLM"/>
    </source>
</evidence>
<evidence type="ECO:0000313" key="1">
    <source>
        <dbReference type="EMBL" id="RKI17137.1"/>
    </source>
</evidence>
<reference evidence="1 2" key="1">
    <citation type="submission" date="2018-09" db="EMBL/GenBank/DDBJ databases">
        <authorList>
            <person name="Livingstone P.G."/>
            <person name="Whitworth D.E."/>
        </authorList>
    </citation>
    <scope>NUCLEOTIDE SEQUENCE [LARGE SCALE GENOMIC DNA]</scope>
    <source>
        <strain evidence="1 2">CA031B</strain>
    </source>
</reference>
<dbReference type="EMBL" id="RAWI01000005">
    <property type="protein sequence ID" value="RKI17137.1"/>
    <property type="molecule type" value="Genomic_DNA"/>
</dbReference>
<evidence type="ECO:0000313" key="2">
    <source>
        <dbReference type="Proteomes" id="UP000278907"/>
    </source>
</evidence>
<protein>
    <recommendedName>
        <fullName evidence="3">DUF669 domain-containing protein</fullName>
    </recommendedName>
</protein>
<gene>
    <name evidence="1" type="ORF">D7Y13_01530</name>
</gene>